<dbReference type="HOGENOM" id="CLU_2359893_0_0_1"/>
<reference evidence="3" key="1">
    <citation type="journal article" date="2014" name="Proc. Natl. Acad. Sci. U.S.A.">
        <title>Extensive sampling of basidiomycete genomes demonstrates inadequacy of the white-rot/brown-rot paradigm for wood decay fungi.</title>
        <authorList>
            <person name="Riley R."/>
            <person name="Salamov A.A."/>
            <person name="Brown D.W."/>
            <person name="Nagy L.G."/>
            <person name="Floudas D."/>
            <person name="Held B.W."/>
            <person name="Levasseur A."/>
            <person name="Lombard V."/>
            <person name="Morin E."/>
            <person name="Otillar R."/>
            <person name="Lindquist E.A."/>
            <person name="Sun H."/>
            <person name="LaButti K.M."/>
            <person name="Schmutz J."/>
            <person name="Jabbour D."/>
            <person name="Luo H."/>
            <person name="Baker S.E."/>
            <person name="Pisabarro A.G."/>
            <person name="Walton J.D."/>
            <person name="Blanchette R.A."/>
            <person name="Henrissat B."/>
            <person name="Martin F."/>
            <person name="Cullen D."/>
            <person name="Hibbett D.S."/>
            <person name="Grigoriev I.V."/>
        </authorList>
    </citation>
    <scope>NUCLEOTIDE SEQUENCE [LARGE SCALE GENOMIC DNA]</scope>
    <source>
        <strain evidence="3">CBS 339.88</strain>
    </source>
</reference>
<evidence type="ECO:0000313" key="3">
    <source>
        <dbReference type="Proteomes" id="UP000027222"/>
    </source>
</evidence>
<keyword evidence="1" id="KW-1133">Transmembrane helix</keyword>
<protein>
    <submittedName>
        <fullName evidence="2">Uncharacterized protein</fullName>
    </submittedName>
</protein>
<dbReference type="EMBL" id="KL142369">
    <property type="protein sequence ID" value="KDR82709.1"/>
    <property type="molecule type" value="Genomic_DNA"/>
</dbReference>
<feature type="transmembrane region" description="Helical" evidence="1">
    <location>
        <begin position="50"/>
        <end position="71"/>
    </location>
</feature>
<dbReference type="AlphaFoldDB" id="A0A067TS10"/>
<feature type="transmembrane region" description="Helical" evidence="1">
    <location>
        <begin position="12"/>
        <end position="30"/>
    </location>
</feature>
<proteinExistence type="predicted"/>
<accession>A0A067TS10</accession>
<keyword evidence="3" id="KW-1185">Reference proteome</keyword>
<gene>
    <name evidence="2" type="ORF">GALMADRAFT_238207</name>
</gene>
<dbReference type="Proteomes" id="UP000027222">
    <property type="component" value="Unassembled WGS sequence"/>
</dbReference>
<dbReference type="OrthoDB" id="3203775at2759"/>
<organism evidence="2 3">
    <name type="scientific">Galerina marginata (strain CBS 339.88)</name>
    <dbReference type="NCBI Taxonomy" id="685588"/>
    <lineage>
        <taxon>Eukaryota</taxon>
        <taxon>Fungi</taxon>
        <taxon>Dikarya</taxon>
        <taxon>Basidiomycota</taxon>
        <taxon>Agaricomycotina</taxon>
        <taxon>Agaricomycetes</taxon>
        <taxon>Agaricomycetidae</taxon>
        <taxon>Agaricales</taxon>
        <taxon>Agaricineae</taxon>
        <taxon>Strophariaceae</taxon>
        <taxon>Galerina</taxon>
    </lineage>
</organism>
<keyword evidence="1" id="KW-0472">Membrane</keyword>
<sequence>MAPLFSIPPFHVNIGAQLIGCFVNLMLYTVELAAGWKYFHGDRSKRDHRILFGTVIFNLVMDTIGTFALSADVFTSFAGVRRPRVVLRCIQVDPMN</sequence>
<name>A0A067TS10_GALM3</name>
<evidence type="ECO:0000256" key="1">
    <source>
        <dbReference type="SAM" id="Phobius"/>
    </source>
</evidence>
<evidence type="ECO:0000313" key="2">
    <source>
        <dbReference type="EMBL" id="KDR82709.1"/>
    </source>
</evidence>
<keyword evidence="1" id="KW-0812">Transmembrane</keyword>